<reference evidence="8 9" key="1">
    <citation type="journal article" date="2024" name="bioRxiv">
        <title>A reference genome for Trichogramma kaykai: A tiny desert-dwelling parasitoid wasp with competing sex-ratio distorters.</title>
        <authorList>
            <person name="Culotta J."/>
            <person name="Lindsey A.R."/>
        </authorList>
    </citation>
    <scope>NUCLEOTIDE SEQUENCE [LARGE SCALE GENOMIC DNA]</scope>
    <source>
        <strain evidence="8 9">KSX58</strain>
    </source>
</reference>
<keyword evidence="5" id="KW-0539">Nucleus</keyword>
<dbReference type="EMBL" id="JBJJXI010000025">
    <property type="protein sequence ID" value="KAL3404394.1"/>
    <property type="molecule type" value="Genomic_DNA"/>
</dbReference>
<evidence type="ECO:0000256" key="1">
    <source>
        <dbReference type="ARBA" id="ARBA00004123"/>
    </source>
</evidence>
<evidence type="ECO:0000256" key="3">
    <source>
        <dbReference type="ARBA" id="ARBA00023015"/>
    </source>
</evidence>
<evidence type="ECO:0000256" key="5">
    <source>
        <dbReference type="ARBA" id="ARBA00023242"/>
    </source>
</evidence>
<dbReference type="SUPFAM" id="SSF47113">
    <property type="entry name" value="Histone-fold"/>
    <property type="match status" value="1"/>
</dbReference>
<evidence type="ECO:0000256" key="2">
    <source>
        <dbReference type="ARBA" id="ARBA00007688"/>
    </source>
</evidence>
<evidence type="ECO:0000313" key="9">
    <source>
        <dbReference type="Proteomes" id="UP001627154"/>
    </source>
</evidence>
<keyword evidence="4" id="KW-0804">Transcription</keyword>
<dbReference type="PANTHER" id="PTHR10221:SF9">
    <property type="entry name" value="TRANSCRIPTION INITIATION FACTOR TFIID SUBUNIT 6"/>
    <property type="match status" value="1"/>
</dbReference>
<evidence type="ECO:0000259" key="7">
    <source>
        <dbReference type="SMART" id="SM00803"/>
    </source>
</evidence>
<proteinExistence type="inferred from homology"/>
<dbReference type="InterPro" id="IPR037796">
    <property type="entry name" value="TAF6"/>
</dbReference>
<dbReference type="Proteomes" id="UP001627154">
    <property type="component" value="Unassembled WGS sequence"/>
</dbReference>
<evidence type="ECO:0000256" key="6">
    <source>
        <dbReference type="ARBA" id="ARBA00040091"/>
    </source>
</evidence>
<keyword evidence="3" id="KW-0805">Transcription regulation</keyword>
<protein>
    <recommendedName>
        <fullName evidence="6">Transcription initiation factor TFIID subunit 6</fullName>
    </recommendedName>
</protein>
<gene>
    <name evidence="8" type="ORF">TKK_002881</name>
</gene>
<accession>A0ABD2XH26</accession>
<dbReference type="Gene3D" id="1.10.20.10">
    <property type="entry name" value="Histone, subunit A"/>
    <property type="match status" value="1"/>
</dbReference>
<keyword evidence="9" id="KW-1185">Reference proteome</keyword>
<dbReference type="AlphaFoldDB" id="A0ABD2XH26"/>
<evidence type="ECO:0000313" key="8">
    <source>
        <dbReference type="EMBL" id="KAL3404394.1"/>
    </source>
</evidence>
<dbReference type="InterPro" id="IPR004823">
    <property type="entry name" value="TAF_TATA-bd_Histone-like_dom"/>
</dbReference>
<dbReference type="GO" id="GO:0005634">
    <property type="term" value="C:nucleus"/>
    <property type="evidence" value="ECO:0007669"/>
    <property type="project" value="UniProtKB-SubCell"/>
</dbReference>
<dbReference type="PANTHER" id="PTHR10221">
    <property type="entry name" value="TRANSCRIPTION INITIATION FACTOR TFIID SUBUNIT 6"/>
    <property type="match status" value="1"/>
</dbReference>
<organism evidence="8 9">
    <name type="scientific">Trichogramma kaykai</name>
    <dbReference type="NCBI Taxonomy" id="54128"/>
    <lineage>
        <taxon>Eukaryota</taxon>
        <taxon>Metazoa</taxon>
        <taxon>Ecdysozoa</taxon>
        <taxon>Arthropoda</taxon>
        <taxon>Hexapoda</taxon>
        <taxon>Insecta</taxon>
        <taxon>Pterygota</taxon>
        <taxon>Neoptera</taxon>
        <taxon>Endopterygota</taxon>
        <taxon>Hymenoptera</taxon>
        <taxon>Apocrita</taxon>
        <taxon>Proctotrupomorpha</taxon>
        <taxon>Chalcidoidea</taxon>
        <taxon>Trichogrammatidae</taxon>
        <taxon>Trichogramma</taxon>
    </lineage>
</organism>
<evidence type="ECO:0000256" key="4">
    <source>
        <dbReference type="ARBA" id="ARBA00023163"/>
    </source>
</evidence>
<feature type="domain" description="TATA box binding protein associated factor (TAF) histone-like fold" evidence="7">
    <location>
        <begin position="13"/>
        <end position="77"/>
    </location>
</feature>
<dbReference type="SMART" id="SM00803">
    <property type="entry name" value="TAF"/>
    <property type="match status" value="1"/>
</dbReference>
<comment type="similarity">
    <text evidence="2">Belongs to the TAF6 family.</text>
</comment>
<dbReference type="Pfam" id="PF02969">
    <property type="entry name" value="TAF"/>
    <property type="match status" value="1"/>
</dbReference>
<comment type="subcellular location">
    <subcellularLocation>
        <location evidence="1">Nucleus</location>
    </subcellularLocation>
</comment>
<sequence length="481" mass="54545">MRSMINNPSKNYAVLSKEWVSSIGEELGLQQLPDTLTKQLAQDVSYHLREVLYKCVMRMKHSNKRFLTSFDLNAVITHLCDTDPILGSSSQIPKFLSELDLFIPNENIMDLHSHLKQPFSVSQTSNPVIQELEIVDSKSIVSRSCYAKRALIILLNGSKKSFKVLLHDCSSNAYLGGEGVVDYLMSIARFLVISNNAQYTRVSLRTCQLIIAITHNKESVFSSYLHSVDKLTELLLELLLGQGFINSNLESIFKHCSLNLMLKWPLVANKFIPKLKSIIKNDKYEKKKKLIAFELIAGVDPLIFFKENVDHSLSLENVLMHGKPGTILWHKIALALCAFIKSGKLILNHSIISEHFGDSILPYLMLEERTVDKCYQRNTPAIVHRKIKYKSLQKSKNGTNRQDIFENDLASKPKKQIRFHITGGRSVSPAKLRPVISKQMNQIFRNHSSSFCSNITSSHLLMFKSKTKNFAGAYCLSKTVL</sequence>
<dbReference type="InterPro" id="IPR009072">
    <property type="entry name" value="Histone-fold"/>
</dbReference>
<comment type="caution">
    <text evidence="8">The sequence shown here is derived from an EMBL/GenBank/DDBJ whole genome shotgun (WGS) entry which is preliminary data.</text>
</comment>
<name>A0ABD2XH26_9HYME</name>